<feature type="transmembrane region" description="Helical" evidence="4">
    <location>
        <begin position="243"/>
        <end position="264"/>
    </location>
</feature>
<feature type="transmembrane region" description="Helical" evidence="4">
    <location>
        <begin position="312"/>
        <end position="333"/>
    </location>
</feature>
<sequence length="519" mass="57641">MKMPQLRRCEYLGWLKVGMQVVGIQNVVVKMILGVFLLCLSGISSANPVNVNNNEQADKHVVGAVCVIRVGEKLVMLSEVITKKISLPGGYIEPNTTPEESAIREALEETGIKVEIAHLIQQRERALIYACVAQDPILVSTTKDSLGFAIVESWFAEHFGKEVRRVYLISPDELKASDYRFPNDKPLLKKWLAITPESAVDYYSDLSDRVNLLHQLELQLISQFQHWVKSWPQTQQSIFETTIAVLNLPGEVGFIAFLLVVSAVMFGTKGVLRLSIILLSVTFISSVLKLSIGSPRPFYIVPALKQASAYGFSFPSGHTLIATVLWGLAWYYLTHKRGLLVMFLLLPVAYFLAFGQAVARVWYGVHFITDTMASLILGTGMVAIYIAWLNAENNALDDCIMSKWFWLSLSMFVGFIASFSHAPEHVYLFSVLLGIFLGLDYVSWEPLKRPLKVGQIIFTAGLFALGAGVIAWVTNWIACQSSVSLIVLSIRSLGCFLAGIWLLTGTTLIRKVISTKLVA</sequence>
<reference evidence="6 7" key="1">
    <citation type="journal article" date="2016" name="Antonie Van Leeuwenhoek">
        <title>Photobacterium sanguinicancri sp. nov. isolated from marine animals.</title>
        <authorList>
            <person name="Gomez-Gil B."/>
            <person name="Roque A."/>
            <person name="Rotllant G."/>
            <person name="Romalde J.L."/>
            <person name="Doce A."/>
            <person name="Eggermont M."/>
            <person name="Defoirdt T."/>
        </authorList>
    </citation>
    <scope>NUCLEOTIDE SEQUENCE [LARGE SCALE GENOMIC DNA]</scope>
    <source>
        <strain evidence="6 7">CAIM 1827</strain>
    </source>
</reference>
<dbReference type="InterPro" id="IPR036938">
    <property type="entry name" value="PAP2/HPO_sf"/>
</dbReference>
<name>A0ABX4FWG3_9GAMM</name>
<accession>A0ABX4FWG3</accession>
<feature type="transmembrane region" description="Helical" evidence="4">
    <location>
        <begin position="371"/>
        <end position="391"/>
    </location>
</feature>
<dbReference type="InterPro" id="IPR000086">
    <property type="entry name" value="NUDIX_hydrolase_dom"/>
</dbReference>
<evidence type="ECO:0000256" key="3">
    <source>
        <dbReference type="ARBA" id="ARBA00047594"/>
    </source>
</evidence>
<feature type="domain" description="Nudix hydrolase" evidence="5">
    <location>
        <begin position="58"/>
        <end position="194"/>
    </location>
</feature>
<dbReference type="InterPro" id="IPR015797">
    <property type="entry name" value="NUDIX_hydrolase-like_dom_sf"/>
</dbReference>
<dbReference type="EC" id="3.6.1.27" evidence="1"/>
<feature type="transmembrane region" description="Helical" evidence="4">
    <location>
        <begin position="340"/>
        <end position="359"/>
    </location>
</feature>
<evidence type="ECO:0000313" key="6">
    <source>
        <dbReference type="EMBL" id="OZS43096.1"/>
    </source>
</evidence>
<comment type="caution">
    <text evidence="6">The sequence shown here is derived from an EMBL/GenBank/DDBJ whole genome shotgun (WGS) entry which is preliminary data.</text>
</comment>
<keyword evidence="4" id="KW-0472">Membrane</keyword>
<feature type="transmembrane region" description="Helical" evidence="4">
    <location>
        <begin position="21"/>
        <end position="43"/>
    </location>
</feature>
<dbReference type="Gene3D" id="3.90.79.10">
    <property type="entry name" value="Nucleoside Triphosphate Pyrophosphohydrolase"/>
    <property type="match status" value="1"/>
</dbReference>
<proteinExistence type="predicted"/>
<keyword evidence="4" id="KW-0812">Transmembrane</keyword>
<evidence type="ECO:0000259" key="5">
    <source>
        <dbReference type="PROSITE" id="PS51462"/>
    </source>
</evidence>
<evidence type="ECO:0000256" key="4">
    <source>
        <dbReference type="SAM" id="Phobius"/>
    </source>
</evidence>
<feature type="transmembrane region" description="Helical" evidence="4">
    <location>
        <begin position="426"/>
        <end position="444"/>
    </location>
</feature>
<feature type="transmembrane region" description="Helical" evidence="4">
    <location>
        <begin position="271"/>
        <end position="292"/>
    </location>
</feature>
<comment type="catalytic activity">
    <reaction evidence="3">
        <text>di-trans,octa-cis-undecaprenyl diphosphate + H2O = di-trans,octa-cis-undecaprenyl phosphate + phosphate + H(+)</text>
        <dbReference type="Rhea" id="RHEA:28094"/>
        <dbReference type="ChEBI" id="CHEBI:15377"/>
        <dbReference type="ChEBI" id="CHEBI:15378"/>
        <dbReference type="ChEBI" id="CHEBI:43474"/>
        <dbReference type="ChEBI" id="CHEBI:58405"/>
        <dbReference type="ChEBI" id="CHEBI:60392"/>
        <dbReference type="EC" id="3.6.1.27"/>
    </reaction>
</comment>
<dbReference type="CDD" id="cd02883">
    <property type="entry name" value="NUDIX_Hydrolase"/>
    <property type="match status" value="1"/>
</dbReference>
<dbReference type="Gene3D" id="1.20.144.10">
    <property type="entry name" value="Phosphatidic acid phosphatase type 2/haloperoxidase"/>
    <property type="match status" value="1"/>
</dbReference>
<keyword evidence="4" id="KW-1133">Transmembrane helix</keyword>
<dbReference type="InterPro" id="IPR000326">
    <property type="entry name" value="PAP2/HPO"/>
</dbReference>
<organism evidence="6 7">
    <name type="scientific">Photobacterium sanguinicancri</name>
    <dbReference type="NCBI Taxonomy" id="875932"/>
    <lineage>
        <taxon>Bacteria</taxon>
        <taxon>Pseudomonadati</taxon>
        <taxon>Pseudomonadota</taxon>
        <taxon>Gammaproteobacteria</taxon>
        <taxon>Vibrionales</taxon>
        <taxon>Vibrionaceae</taxon>
        <taxon>Photobacterium</taxon>
    </lineage>
</organism>
<dbReference type="SUPFAM" id="SSF48317">
    <property type="entry name" value="Acid phosphatase/Vanadium-dependent haloperoxidase"/>
    <property type="match status" value="1"/>
</dbReference>
<gene>
    <name evidence="6" type="ORF">ASV53_14980</name>
</gene>
<dbReference type="Pfam" id="PF01569">
    <property type="entry name" value="PAP2"/>
    <property type="match status" value="1"/>
</dbReference>
<dbReference type="PANTHER" id="PTHR14969:SF13">
    <property type="entry name" value="AT30094P"/>
    <property type="match status" value="1"/>
</dbReference>
<dbReference type="Proteomes" id="UP000215999">
    <property type="component" value="Unassembled WGS sequence"/>
</dbReference>
<dbReference type="EMBL" id="NOIF01000101">
    <property type="protein sequence ID" value="OZS43096.1"/>
    <property type="molecule type" value="Genomic_DNA"/>
</dbReference>
<keyword evidence="7" id="KW-1185">Reference proteome</keyword>
<feature type="transmembrane region" description="Helical" evidence="4">
    <location>
        <begin position="483"/>
        <end position="503"/>
    </location>
</feature>
<dbReference type="Pfam" id="PF00293">
    <property type="entry name" value="NUDIX"/>
    <property type="match status" value="1"/>
</dbReference>
<feature type="transmembrane region" description="Helical" evidence="4">
    <location>
        <begin position="456"/>
        <end position="477"/>
    </location>
</feature>
<feature type="transmembrane region" description="Helical" evidence="4">
    <location>
        <begin position="403"/>
        <end position="420"/>
    </location>
</feature>
<evidence type="ECO:0000313" key="7">
    <source>
        <dbReference type="Proteomes" id="UP000215999"/>
    </source>
</evidence>
<dbReference type="PROSITE" id="PS51462">
    <property type="entry name" value="NUDIX"/>
    <property type="match status" value="1"/>
</dbReference>
<evidence type="ECO:0000256" key="2">
    <source>
        <dbReference type="ARBA" id="ARBA00032707"/>
    </source>
</evidence>
<evidence type="ECO:0000256" key="1">
    <source>
        <dbReference type="ARBA" id="ARBA00012374"/>
    </source>
</evidence>
<dbReference type="SUPFAM" id="SSF55811">
    <property type="entry name" value="Nudix"/>
    <property type="match status" value="1"/>
</dbReference>
<dbReference type="SMART" id="SM00014">
    <property type="entry name" value="acidPPc"/>
    <property type="match status" value="1"/>
</dbReference>
<dbReference type="PANTHER" id="PTHR14969">
    <property type="entry name" value="SPHINGOSINE-1-PHOSPHATE PHOSPHOHYDROLASE"/>
    <property type="match status" value="1"/>
</dbReference>
<protein>
    <recommendedName>
        <fullName evidence="1">undecaprenyl-diphosphate phosphatase</fullName>
        <ecNumber evidence="1">3.6.1.27</ecNumber>
    </recommendedName>
    <alternativeName>
        <fullName evidence="2">Undecaprenyl pyrophosphate phosphatase</fullName>
    </alternativeName>
</protein>